<name>A0A1J9R9B3_9PEZI</name>
<accession>A0A1J9R9B3</accession>
<feature type="compositionally biased region" description="Polar residues" evidence="1">
    <location>
        <begin position="1"/>
        <end position="10"/>
    </location>
</feature>
<dbReference type="Proteomes" id="UP000183809">
    <property type="component" value="Unassembled WGS sequence"/>
</dbReference>
<organism evidence="2 3">
    <name type="scientific">Diplodia corticola</name>
    <dbReference type="NCBI Taxonomy" id="236234"/>
    <lineage>
        <taxon>Eukaryota</taxon>
        <taxon>Fungi</taxon>
        <taxon>Dikarya</taxon>
        <taxon>Ascomycota</taxon>
        <taxon>Pezizomycotina</taxon>
        <taxon>Dothideomycetes</taxon>
        <taxon>Dothideomycetes incertae sedis</taxon>
        <taxon>Botryosphaeriales</taxon>
        <taxon>Botryosphaeriaceae</taxon>
        <taxon>Diplodia</taxon>
    </lineage>
</organism>
<evidence type="ECO:0000313" key="2">
    <source>
        <dbReference type="EMBL" id="OJD29011.1"/>
    </source>
</evidence>
<dbReference type="RefSeq" id="XP_020125271.1">
    <property type="nucleotide sequence ID" value="XM_020280059.1"/>
</dbReference>
<reference evidence="2 3" key="1">
    <citation type="submission" date="2016-10" db="EMBL/GenBank/DDBJ databases">
        <title>Proteomics and genomics reveal pathogen-plant mechanisms compatible with a hemibiotrophic lifestyle of Diplodia corticola.</title>
        <authorList>
            <person name="Fernandes I."/>
            <person name="De Jonge R."/>
            <person name="Van De Peer Y."/>
            <person name="Devreese B."/>
            <person name="Alves A."/>
            <person name="Esteves A.C."/>
        </authorList>
    </citation>
    <scope>NUCLEOTIDE SEQUENCE [LARGE SCALE GENOMIC DNA]</scope>
    <source>
        <strain evidence="2 3">CBS 112549</strain>
    </source>
</reference>
<dbReference type="GeneID" id="31020323"/>
<protein>
    <submittedName>
        <fullName evidence="2">Uncharacterized protein</fullName>
    </submittedName>
</protein>
<feature type="compositionally biased region" description="Low complexity" evidence="1">
    <location>
        <begin position="30"/>
        <end position="39"/>
    </location>
</feature>
<dbReference type="EMBL" id="MNUE01000098">
    <property type="protein sequence ID" value="OJD29011.1"/>
    <property type="molecule type" value="Genomic_DNA"/>
</dbReference>
<evidence type="ECO:0000256" key="1">
    <source>
        <dbReference type="SAM" id="MobiDB-lite"/>
    </source>
</evidence>
<sequence>MTSNTPSSTTRNHKPGDRRVCDDIDQEPFAGSASRAAAATPPQSYLLADSLQANNFDSSKRTLGSERAKATWRKIKANTEMWWSIISSSCRSDNRGTITCADPRSGRGGQHLAQSTCHDVLPQDASAGVPMVVLDEELPEGAADALRAEAWAVYLHVSVGAVVLFVETQLGGRLDDDTDDAIQLRLSVRSLVLSSWQSWKEVASMRYGQVWN</sequence>
<gene>
    <name evidence="2" type="ORF">BKCO1_9800012</name>
</gene>
<dbReference type="AlphaFoldDB" id="A0A1J9R9B3"/>
<keyword evidence="3" id="KW-1185">Reference proteome</keyword>
<proteinExistence type="predicted"/>
<evidence type="ECO:0000313" key="3">
    <source>
        <dbReference type="Proteomes" id="UP000183809"/>
    </source>
</evidence>
<feature type="region of interest" description="Disordered" evidence="1">
    <location>
        <begin position="1"/>
        <end position="41"/>
    </location>
</feature>
<comment type="caution">
    <text evidence="2">The sequence shown here is derived from an EMBL/GenBank/DDBJ whole genome shotgun (WGS) entry which is preliminary data.</text>
</comment>